<keyword evidence="3" id="KW-1185">Reference proteome</keyword>
<organism evidence="2 3">
    <name type="scientific">Aurantiacibacter flavus</name>
    <dbReference type="NCBI Taxonomy" id="3145232"/>
    <lineage>
        <taxon>Bacteria</taxon>
        <taxon>Pseudomonadati</taxon>
        <taxon>Pseudomonadota</taxon>
        <taxon>Alphaproteobacteria</taxon>
        <taxon>Sphingomonadales</taxon>
        <taxon>Erythrobacteraceae</taxon>
        <taxon>Aurantiacibacter</taxon>
    </lineage>
</organism>
<evidence type="ECO:0000313" key="3">
    <source>
        <dbReference type="Proteomes" id="UP001484535"/>
    </source>
</evidence>
<reference evidence="2 3" key="1">
    <citation type="submission" date="2024-05" db="EMBL/GenBank/DDBJ databases">
        <authorList>
            <person name="Park S."/>
        </authorList>
    </citation>
    <scope>NUCLEOTIDE SEQUENCE [LARGE SCALE GENOMIC DNA]</scope>
    <source>
        <strain evidence="2 3">DGU5</strain>
    </source>
</reference>
<dbReference type="InterPro" id="IPR007560">
    <property type="entry name" value="Restrct_endonuc_IV_Mrr"/>
</dbReference>
<name>A0ABV0CYU3_9SPHN</name>
<proteinExistence type="predicted"/>
<comment type="caution">
    <text evidence="2">The sequence shown here is derived from an EMBL/GenBank/DDBJ whole genome shotgun (WGS) entry which is preliminary data.</text>
</comment>
<sequence>MTLDPAWIASELAEIDSLGEKPQDKGKRLETLIAAIFSDVEGLHFELSNLKNFYKTEEIDLLFWNDRERHGLHFLDCPLIVECKSSKSALSGRDLRYFATTLADKGRSSGVLVALSGVAGKETAATAGFYHMTVALTQGVSVLLITREDLLSLTSGAGLVPLLKRRLLSLVTSQVLDAGAAST</sequence>
<dbReference type="EMBL" id="JBDLBR010000002">
    <property type="protein sequence ID" value="MEN7537301.1"/>
    <property type="molecule type" value="Genomic_DNA"/>
</dbReference>
<dbReference type="Pfam" id="PF04471">
    <property type="entry name" value="Mrr_cat"/>
    <property type="match status" value="1"/>
</dbReference>
<accession>A0ABV0CYU3</accession>
<gene>
    <name evidence="2" type="ORF">ABDJ38_08965</name>
</gene>
<feature type="domain" description="Restriction endonuclease type IV Mrr" evidence="1">
    <location>
        <begin position="26"/>
        <end position="120"/>
    </location>
</feature>
<evidence type="ECO:0000313" key="2">
    <source>
        <dbReference type="EMBL" id="MEN7537301.1"/>
    </source>
</evidence>
<dbReference type="RefSeq" id="WP_346784745.1">
    <property type="nucleotide sequence ID" value="NZ_JBDLBR010000002.1"/>
</dbReference>
<evidence type="ECO:0000259" key="1">
    <source>
        <dbReference type="Pfam" id="PF04471"/>
    </source>
</evidence>
<dbReference type="Proteomes" id="UP001484535">
    <property type="component" value="Unassembled WGS sequence"/>
</dbReference>
<protein>
    <recommendedName>
        <fullName evidence="1">Restriction endonuclease type IV Mrr domain-containing protein</fullName>
    </recommendedName>
</protein>